<accession>A0A7C5XNA3</accession>
<dbReference type="InterPro" id="IPR036390">
    <property type="entry name" value="WH_DNA-bd_sf"/>
</dbReference>
<organism evidence="2">
    <name type="scientific">Ignisphaera aggregans</name>
    <dbReference type="NCBI Taxonomy" id="334771"/>
    <lineage>
        <taxon>Archaea</taxon>
        <taxon>Thermoproteota</taxon>
        <taxon>Thermoprotei</taxon>
        <taxon>Desulfurococcales</taxon>
        <taxon>Desulfurococcaceae</taxon>
        <taxon>Ignisphaera</taxon>
    </lineage>
</organism>
<evidence type="ECO:0000259" key="1">
    <source>
        <dbReference type="Pfam" id="PF24034"/>
    </source>
</evidence>
<dbReference type="InterPro" id="IPR055767">
    <property type="entry name" value="DUF7343"/>
</dbReference>
<dbReference type="SUPFAM" id="SSF46785">
    <property type="entry name" value="Winged helix' DNA-binding domain"/>
    <property type="match status" value="1"/>
</dbReference>
<sequence>MDIDIFQKIIDILAKNPNGIPQSCIHRSLNVSKAYISIILKDMEKQGIIYRSKIGNTYIVKLAGKAPLSNKVLRLGIIWSSEYLFLGHFAKTLKNLYNIDLFVNVYPNALQATLAIIRGEVDAVLSPLVTQLYAYILSRNIVIAGGGAGGGAMLYEFPKSKTDIIISSEASSMDLCRLIATKRKIIEHKDVRYFTTPNEALEFIKRGKARYAVIWHPLTEFVKPIEHRVIVDCGEFEEIKHCCTLALSKFIGIENIEKISIAYRNAIIEFLHSPVKFIDWYSSITNIDSSILRKALYVYRYTSEINTKDIQTVVNAININIPEKHAILDAIMHI</sequence>
<protein>
    <recommendedName>
        <fullName evidence="1">DUF7343 domain-containing protein</fullName>
    </recommendedName>
</protein>
<name>A0A7C5XNA3_9CREN</name>
<gene>
    <name evidence="3" type="ORF">ENL47_02950</name>
    <name evidence="2" type="ORF">ENM84_06570</name>
</gene>
<dbReference type="Gene3D" id="1.10.10.10">
    <property type="entry name" value="Winged helix-like DNA-binding domain superfamily/Winged helix DNA-binding domain"/>
    <property type="match status" value="1"/>
</dbReference>
<dbReference type="InterPro" id="IPR036388">
    <property type="entry name" value="WH-like_DNA-bd_sf"/>
</dbReference>
<proteinExistence type="predicted"/>
<dbReference type="AlphaFoldDB" id="A0A7C5XNA3"/>
<dbReference type="EMBL" id="DRUB01000051">
    <property type="protein sequence ID" value="HHR95786.1"/>
    <property type="molecule type" value="Genomic_DNA"/>
</dbReference>
<dbReference type="SUPFAM" id="SSF53850">
    <property type="entry name" value="Periplasmic binding protein-like II"/>
    <property type="match status" value="1"/>
</dbReference>
<reference evidence="2" key="1">
    <citation type="journal article" date="2020" name="mSystems">
        <title>Genome- and Community-Level Interaction Insights into Carbon Utilization and Element Cycling Functions of Hydrothermarchaeota in Hydrothermal Sediment.</title>
        <authorList>
            <person name="Zhou Z."/>
            <person name="Liu Y."/>
            <person name="Xu W."/>
            <person name="Pan J."/>
            <person name="Luo Z.H."/>
            <person name="Li M."/>
        </authorList>
    </citation>
    <scope>NUCLEOTIDE SEQUENCE [LARGE SCALE GENOMIC DNA]</scope>
    <source>
        <strain evidence="3">SpSt-1</strain>
        <strain evidence="2">SpSt-1121</strain>
    </source>
</reference>
<evidence type="ECO:0000313" key="3">
    <source>
        <dbReference type="EMBL" id="HHR95786.1"/>
    </source>
</evidence>
<evidence type="ECO:0000313" key="2">
    <source>
        <dbReference type="EMBL" id="HHP82309.1"/>
    </source>
</evidence>
<feature type="domain" description="DUF7343" evidence="1">
    <location>
        <begin position="8"/>
        <end position="62"/>
    </location>
</feature>
<comment type="caution">
    <text evidence="2">The sequence shown here is derived from an EMBL/GenBank/DDBJ whole genome shotgun (WGS) entry which is preliminary data.</text>
</comment>
<dbReference type="Pfam" id="PF24034">
    <property type="entry name" value="DUF7343"/>
    <property type="match status" value="1"/>
</dbReference>
<dbReference type="EMBL" id="DRZI01000280">
    <property type="protein sequence ID" value="HHP82309.1"/>
    <property type="molecule type" value="Genomic_DNA"/>
</dbReference>